<dbReference type="AlphaFoldDB" id="A1ARD5"/>
<keyword evidence="3" id="KW-1185">Reference proteome</keyword>
<sequence length="270" mass="31399">MNPYVDRFFDCMNKLGDSPAKKDIFKNGQLQSYDVNGERRWYILDIEEPAVGLYGSYDGSVYRRWAPKRKDDQEEAIYKKKLKEMKDQIKEALASAQISNTNIAPETIDLTDVGLTDEFSVNNVDSDITRLATMPPLDYEHVRKDEASRLNVRMSILDKEVAKQRKFINKAKFLGPRLLNDIYHIFKGSYEDRIRSEDLINSLCVRNKLWATYNQGEQINFKQISDILKLYGIQSKEIRFGDKTYKGYTRELFADAFSSPCHSEIKQEKS</sequence>
<evidence type="ECO:0000313" key="3">
    <source>
        <dbReference type="Proteomes" id="UP000006732"/>
    </source>
</evidence>
<dbReference type="Proteomes" id="UP000006732">
    <property type="component" value="Chromosome"/>
</dbReference>
<dbReference type="KEGG" id="ppd:Ppro_2298"/>
<dbReference type="Pfam" id="PF12307">
    <property type="entry name" value="DUF3631"/>
    <property type="match status" value="1"/>
</dbReference>
<proteinExistence type="predicted"/>
<dbReference type="HOGENOM" id="CLU_1029937_0_0_7"/>
<dbReference type="RefSeq" id="WP_011736161.1">
    <property type="nucleotide sequence ID" value="NC_008609.1"/>
</dbReference>
<reference evidence="2 3" key="1">
    <citation type="submission" date="2006-10" db="EMBL/GenBank/DDBJ databases">
        <title>Complete sequence of chromosome of Pelobacter propionicus DSM 2379.</title>
        <authorList>
            <consortium name="US DOE Joint Genome Institute"/>
            <person name="Copeland A."/>
            <person name="Lucas S."/>
            <person name="Lapidus A."/>
            <person name="Barry K."/>
            <person name="Detter J.C."/>
            <person name="Glavina del Rio T."/>
            <person name="Hammon N."/>
            <person name="Israni S."/>
            <person name="Dalin E."/>
            <person name="Tice H."/>
            <person name="Pitluck S."/>
            <person name="Saunders E."/>
            <person name="Brettin T."/>
            <person name="Bruce D."/>
            <person name="Han C."/>
            <person name="Tapia R."/>
            <person name="Schmutz J."/>
            <person name="Larimer F."/>
            <person name="Land M."/>
            <person name="Hauser L."/>
            <person name="Kyrpides N."/>
            <person name="Kim E."/>
            <person name="Lovley D."/>
            <person name="Richardson P."/>
        </authorList>
    </citation>
    <scope>NUCLEOTIDE SEQUENCE [LARGE SCALE GENOMIC DNA]</scope>
    <source>
        <strain evidence="3">DSM 2379 / NBRC 103807 / OttBd1</strain>
    </source>
</reference>
<name>A1ARD5_PELPD</name>
<dbReference type="OrthoDB" id="5959484at2"/>
<protein>
    <recommendedName>
        <fullName evidence="1">DUF3631 domain-containing protein</fullName>
    </recommendedName>
</protein>
<dbReference type="eggNOG" id="COG4643">
    <property type="taxonomic scope" value="Bacteria"/>
</dbReference>
<evidence type="ECO:0000259" key="1">
    <source>
        <dbReference type="Pfam" id="PF12307"/>
    </source>
</evidence>
<dbReference type="EMBL" id="CP000482">
    <property type="protein sequence ID" value="ABK99905.1"/>
    <property type="molecule type" value="Genomic_DNA"/>
</dbReference>
<dbReference type="InterPro" id="IPR022081">
    <property type="entry name" value="DUF3631"/>
</dbReference>
<organism evidence="2 3">
    <name type="scientific">Pelobacter propionicus (strain DSM 2379 / NBRC 103807 / OttBd1)</name>
    <dbReference type="NCBI Taxonomy" id="338966"/>
    <lineage>
        <taxon>Bacteria</taxon>
        <taxon>Pseudomonadati</taxon>
        <taxon>Thermodesulfobacteriota</taxon>
        <taxon>Desulfuromonadia</taxon>
        <taxon>Desulfuromonadales</taxon>
        <taxon>Desulfuromonadaceae</taxon>
        <taxon>Pelobacter</taxon>
    </lineage>
</organism>
<evidence type="ECO:0000313" key="2">
    <source>
        <dbReference type="EMBL" id="ABK99905.1"/>
    </source>
</evidence>
<feature type="domain" description="DUF3631" evidence="1">
    <location>
        <begin position="169"/>
        <end position="258"/>
    </location>
</feature>
<gene>
    <name evidence="2" type="ordered locus">Ppro_2298</name>
</gene>
<accession>A1ARD5</accession>